<name>A0A8J3JYG5_9ACTN</name>
<organism evidence="2 3">
    <name type="scientific">Catellatospora chokoriensis</name>
    <dbReference type="NCBI Taxonomy" id="310353"/>
    <lineage>
        <taxon>Bacteria</taxon>
        <taxon>Bacillati</taxon>
        <taxon>Actinomycetota</taxon>
        <taxon>Actinomycetes</taxon>
        <taxon>Micromonosporales</taxon>
        <taxon>Micromonosporaceae</taxon>
        <taxon>Catellatospora</taxon>
    </lineage>
</organism>
<dbReference type="InterPro" id="IPR018958">
    <property type="entry name" value="Knr4/Smi1-like_dom"/>
</dbReference>
<sequence>MGTAGHLGRTGDGQPPAEVLQCLMPFSATLSAIDGWLAEHAPLTLRDLPPPATTADLAKVRAHLGVDLIKDVEEMLRWHNGAGRATPPFCLAPRFAFLGTADMIAVSRRRIAEDEDRPMWHPWHRQWLPVATGRRGAYLVVDHSDSDTHGHLTVSSTEDGRDDPKSWPDLGTLLSRTYEAMRYGSRFMKSRRTVLDGRLDWEEA</sequence>
<accession>A0A8J3JYG5</accession>
<protein>
    <recommendedName>
        <fullName evidence="1">Knr4/Smi1-like domain-containing protein</fullName>
    </recommendedName>
</protein>
<evidence type="ECO:0000259" key="1">
    <source>
        <dbReference type="SMART" id="SM00860"/>
    </source>
</evidence>
<evidence type="ECO:0000313" key="3">
    <source>
        <dbReference type="Proteomes" id="UP000619293"/>
    </source>
</evidence>
<reference evidence="2 3" key="1">
    <citation type="submission" date="2021-01" db="EMBL/GenBank/DDBJ databases">
        <title>Whole genome shotgun sequence of Catellatospora chokoriensis NBRC 107358.</title>
        <authorList>
            <person name="Komaki H."/>
            <person name="Tamura T."/>
        </authorList>
    </citation>
    <scope>NUCLEOTIDE SEQUENCE [LARGE SCALE GENOMIC DNA]</scope>
    <source>
        <strain evidence="2 3">NBRC 107358</strain>
    </source>
</reference>
<keyword evidence="3" id="KW-1185">Reference proteome</keyword>
<comment type="caution">
    <text evidence="2">The sequence shown here is derived from an EMBL/GenBank/DDBJ whole genome shotgun (WGS) entry which is preliminary data.</text>
</comment>
<feature type="domain" description="Knr4/Smi1-like" evidence="1">
    <location>
        <begin position="51"/>
        <end position="176"/>
    </location>
</feature>
<dbReference type="AlphaFoldDB" id="A0A8J3JYG5"/>
<dbReference type="Proteomes" id="UP000619293">
    <property type="component" value="Unassembled WGS sequence"/>
</dbReference>
<dbReference type="InterPro" id="IPR037883">
    <property type="entry name" value="Knr4/Smi1-like_sf"/>
</dbReference>
<proteinExistence type="predicted"/>
<dbReference type="SMART" id="SM00860">
    <property type="entry name" value="SMI1_KNR4"/>
    <property type="match status" value="1"/>
</dbReference>
<dbReference type="Pfam" id="PF09346">
    <property type="entry name" value="SMI1_KNR4"/>
    <property type="match status" value="1"/>
</dbReference>
<dbReference type="EMBL" id="BONG01000062">
    <property type="protein sequence ID" value="GIF93396.1"/>
    <property type="molecule type" value="Genomic_DNA"/>
</dbReference>
<dbReference type="SUPFAM" id="SSF160631">
    <property type="entry name" value="SMI1/KNR4-like"/>
    <property type="match status" value="1"/>
</dbReference>
<gene>
    <name evidence="2" type="ORF">Cch02nite_68400</name>
</gene>
<evidence type="ECO:0000313" key="2">
    <source>
        <dbReference type="EMBL" id="GIF93396.1"/>
    </source>
</evidence>